<reference evidence="1 2" key="1">
    <citation type="journal article" date="2018" name="Nat. Biotechnol.">
        <title>A standardized bacterial taxonomy based on genome phylogeny substantially revises the tree of life.</title>
        <authorList>
            <person name="Parks D.H."/>
            <person name="Chuvochina M."/>
            <person name="Waite D.W."/>
            <person name="Rinke C."/>
            <person name="Skarshewski A."/>
            <person name="Chaumeil P.A."/>
            <person name="Hugenholtz P."/>
        </authorList>
    </citation>
    <scope>NUCLEOTIDE SEQUENCE [LARGE SCALE GENOMIC DNA]</scope>
    <source>
        <strain evidence="1">UBA11978</strain>
    </source>
</reference>
<gene>
    <name evidence="1" type="ORF">DCW74_19710</name>
</gene>
<comment type="caution">
    <text evidence="1">The sequence shown here is derived from an EMBL/GenBank/DDBJ whole genome shotgun (WGS) entry which is preliminary data.</text>
</comment>
<name>A0A350P9I3_9ALTE</name>
<organism evidence="1 2">
    <name type="scientific">Alteromonas australica</name>
    <dbReference type="NCBI Taxonomy" id="589873"/>
    <lineage>
        <taxon>Bacteria</taxon>
        <taxon>Pseudomonadati</taxon>
        <taxon>Pseudomonadota</taxon>
        <taxon>Gammaproteobacteria</taxon>
        <taxon>Alteromonadales</taxon>
        <taxon>Alteromonadaceae</taxon>
        <taxon>Alteromonas/Salinimonas group</taxon>
        <taxon>Alteromonas</taxon>
    </lineage>
</organism>
<dbReference type="Proteomes" id="UP000263517">
    <property type="component" value="Unassembled WGS sequence"/>
</dbReference>
<evidence type="ECO:0000313" key="2">
    <source>
        <dbReference type="Proteomes" id="UP000263517"/>
    </source>
</evidence>
<accession>A0A350P9I3</accession>
<protein>
    <submittedName>
        <fullName evidence="1">Uncharacterized protein</fullName>
    </submittedName>
</protein>
<proteinExistence type="predicted"/>
<dbReference type="AlphaFoldDB" id="A0A350P9I3"/>
<sequence>MTRSNRTLTQFAADKLAEFVNNQWTGPVTQSKGNTTVKVFTPKDKSSSSVFQVFLFNESIFELDQTHLIIRNGGFFDSKGRPSRTTRERINGLLDAVGELKVIPQGTRMFLGNNGQKDTCFIGNSSRSAVLDSQCPDRIIVRDSKQLLVF</sequence>
<evidence type="ECO:0000313" key="1">
    <source>
        <dbReference type="EMBL" id="HAW77950.1"/>
    </source>
</evidence>
<dbReference type="EMBL" id="DNAN01000690">
    <property type="protein sequence ID" value="HAW77950.1"/>
    <property type="molecule type" value="Genomic_DNA"/>
</dbReference>